<evidence type="ECO:0000256" key="2">
    <source>
        <dbReference type="ARBA" id="ARBA00022603"/>
    </source>
</evidence>
<sequence>MKIYQWLQETIKIFSNFEYPRYEAEILLSHVLKRSRSWIIAFDEKKLNEFTQKKLKNFVDRRLIGEPMAYILGKKDFWSLSLHVSPDTLIPRPDTEILVEKVLSKINKDQKYILDLGTGCGAIALALASICSNFNITAVDNSNKAIKIAKTNAIELNLNNIFFFIVIGFHI</sequence>
<dbReference type="InterPro" id="IPR004556">
    <property type="entry name" value="HemK-like"/>
</dbReference>
<dbReference type="SUPFAM" id="SSF53335">
    <property type="entry name" value="S-adenosyl-L-methionine-dependent methyltransferases"/>
    <property type="match status" value="1"/>
</dbReference>
<proteinExistence type="predicted"/>
<dbReference type="Proteomes" id="UP001163441">
    <property type="component" value="Chromosome"/>
</dbReference>
<evidence type="ECO:0000259" key="7">
    <source>
        <dbReference type="Pfam" id="PF17827"/>
    </source>
</evidence>
<dbReference type="GO" id="GO:0032259">
    <property type="term" value="P:methylation"/>
    <property type="evidence" value="ECO:0007669"/>
    <property type="project" value="UniProtKB-KW"/>
</dbReference>
<dbReference type="CDD" id="cd02440">
    <property type="entry name" value="AdoMet_MTases"/>
    <property type="match status" value="1"/>
</dbReference>
<evidence type="ECO:0000256" key="3">
    <source>
        <dbReference type="ARBA" id="ARBA00022679"/>
    </source>
</evidence>
<organism evidence="8 9">
    <name type="scientific">Buchnera aphidicola</name>
    <name type="common">Aphis craccivora</name>
    <dbReference type="NCBI Taxonomy" id="466616"/>
    <lineage>
        <taxon>Bacteria</taxon>
        <taxon>Pseudomonadati</taxon>
        <taxon>Pseudomonadota</taxon>
        <taxon>Gammaproteobacteria</taxon>
        <taxon>Enterobacterales</taxon>
        <taxon>Erwiniaceae</taxon>
        <taxon>Buchnera</taxon>
    </lineage>
</organism>
<evidence type="ECO:0000256" key="4">
    <source>
        <dbReference type="ARBA" id="ARBA00022691"/>
    </source>
</evidence>
<evidence type="ECO:0000259" key="6">
    <source>
        <dbReference type="Pfam" id="PF05175"/>
    </source>
</evidence>
<evidence type="ECO:0000256" key="5">
    <source>
        <dbReference type="ARBA" id="ARBA00048391"/>
    </source>
</evidence>
<feature type="domain" description="Release factor glutamine methyltransferase N-terminal" evidence="7">
    <location>
        <begin position="5"/>
        <end position="73"/>
    </location>
</feature>
<dbReference type="EC" id="2.1.1.297" evidence="1"/>
<keyword evidence="3" id="KW-0808">Transferase</keyword>
<protein>
    <recommendedName>
        <fullName evidence="1">peptide chain release factor N(5)-glutamine methyltransferase</fullName>
        <ecNumber evidence="1">2.1.1.297</ecNumber>
    </recommendedName>
</protein>
<evidence type="ECO:0000313" key="9">
    <source>
        <dbReference type="Proteomes" id="UP001163441"/>
    </source>
</evidence>
<dbReference type="GO" id="GO:0102559">
    <property type="term" value="F:peptide chain release factor N(5)-glutamine methyltransferase activity"/>
    <property type="evidence" value="ECO:0007669"/>
    <property type="project" value="UniProtKB-EC"/>
</dbReference>
<name>A0AA95E3M7_9GAMM</name>
<dbReference type="Pfam" id="PF17827">
    <property type="entry name" value="PrmC_N"/>
    <property type="match status" value="1"/>
</dbReference>
<dbReference type="InterPro" id="IPR007848">
    <property type="entry name" value="Small_mtfrase_dom"/>
</dbReference>
<dbReference type="InterPro" id="IPR040758">
    <property type="entry name" value="PrmC_N"/>
</dbReference>
<dbReference type="Gene3D" id="1.10.8.10">
    <property type="entry name" value="DNA helicase RuvA subunit, C-terminal domain"/>
    <property type="match status" value="1"/>
</dbReference>
<dbReference type="PANTHER" id="PTHR18895:SF74">
    <property type="entry name" value="MTRF1L RELEASE FACTOR GLUTAMINE METHYLTRANSFERASE"/>
    <property type="match status" value="1"/>
</dbReference>
<evidence type="ECO:0000256" key="1">
    <source>
        <dbReference type="ARBA" id="ARBA00012771"/>
    </source>
</evidence>
<evidence type="ECO:0000313" key="8">
    <source>
        <dbReference type="EMBL" id="WAI17940.1"/>
    </source>
</evidence>
<comment type="catalytic activity">
    <reaction evidence="5">
        <text>L-glutaminyl-[peptide chain release factor] + S-adenosyl-L-methionine = N(5)-methyl-L-glutaminyl-[peptide chain release factor] + S-adenosyl-L-homocysteine + H(+)</text>
        <dbReference type="Rhea" id="RHEA:42896"/>
        <dbReference type="Rhea" id="RHEA-COMP:10271"/>
        <dbReference type="Rhea" id="RHEA-COMP:10272"/>
        <dbReference type="ChEBI" id="CHEBI:15378"/>
        <dbReference type="ChEBI" id="CHEBI:30011"/>
        <dbReference type="ChEBI" id="CHEBI:57856"/>
        <dbReference type="ChEBI" id="CHEBI:59789"/>
        <dbReference type="ChEBI" id="CHEBI:61891"/>
        <dbReference type="EC" id="2.1.1.297"/>
    </reaction>
</comment>
<accession>A0AA95E3M7</accession>
<dbReference type="PANTHER" id="PTHR18895">
    <property type="entry name" value="HEMK METHYLTRANSFERASE"/>
    <property type="match status" value="1"/>
</dbReference>
<gene>
    <name evidence="8" type="ORF">OWM53_00880</name>
</gene>
<keyword evidence="2 8" id="KW-0489">Methyltransferase</keyword>
<dbReference type="Gene3D" id="3.40.50.150">
    <property type="entry name" value="Vaccinia Virus protein VP39"/>
    <property type="match status" value="1"/>
</dbReference>
<dbReference type="EMBL" id="CP113403">
    <property type="protein sequence ID" value="WAI17940.1"/>
    <property type="molecule type" value="Genomic_DNA"/>
</dbReference>
<dbReference type="AlphaFoldDB" id="A0AA95E3M7"/>
<dbReference type="NCBIfam" id="TIGR00536">
    <property type="entry name" value="hemK_fam"/>
    <property type="match status" value="1"/>
</dbReference>
<dbReference type="InterPro" id="IPR029063">
    <property type="entry name" value="SAM-dependent_MTases_sf"/>
</dbReference>
<dbReference type="InterPro" id="IPR050320">
    <property type="entry name" value="N5-glutamine_MTase"/>
</dbReference>
<reference evidence="8" key="1">
    <citation type="submission" date="2022-11" db="EMBL/GenBank/DDBJ databases">
        <title>The whole genome sequencing of pests is an important tool to study the evolution of the plant-insect interaction and insecticide resistance.</title>
        <authorList>
            <person name="Kananovich Y."/>
        </authorList>
    </citation>
    <scope>NUCLEOTIDE SEQUENCE</scope>
    <source>
        <strain evidence="8">BSU_Aph_2016</strain>
    </source>
</reference>
<keyword evidence="4" id="KW-0949">S-adenosyl-L-methionine</keyword>
<dbReference type="Pfam" id="PF05175">
    <property type="entry name" value="MTS"/>
    <property type="match status" value="1"/>
</dbReference>
<feature type="domain" description="Methyltransferase small" evidence="6">
    <location>
        <begin position="95"/>
        <end position="159"/>
    </location>
</feature>
<dbReference type="RefSeq" id="WP_258013317.1">
    <property type="nucleotide sequence ID" value="NZ_CP034897.1"/>
</dbReference>